<accession>A0A7R9MLT5</accession>
<organism evidence="1">
    <name type="scientific">Oppiella nova</name>
    <dbReference type="NCBI Taxonomy" id="334625"/>
    <lineage>
        <taxon>Eukaryota</taxon>
        <taxon>Metazoa</taxon>
        <taxon>Ecdysozoa</taxon>
        <taxon>Arthropoda</taxon>
        <taxon>Chelicerata</taxon>
        <taxon>Arachnida</taxon>
        <taxon>Acari</taxon>
        <taxon>Acariformes</taxon>
        <taxon>Sarcoptiformes</taxon>
        <taxon>Oribatida</taxon>
        <taxon>Brachypylina</taxon>
        <taxon>Oppioidea</taxon>
        <taxon>Oppiidae</taxon>
        <taxon>Oppiella</taxon>
    </lineage>
</organism>
<dbReference type="EMBL" id="CAJPVJ010024799">
    <property type="protein sequence ID" value="CAG2178863.1"/>
    <property type="molecule type" value="Genomic_DNA"/>
</dbReference>
<feature type="non-terminal residue" evidence="1">
    <location>
        <position position="116"/>
    </location>
</feature>
<evidence type="ECO:0000313" key="2">
    <source>
        <dbReference type="Proteomes" id="UP000728032"/>
    </source>
</evidence>
<protein>
    <submittedName>
        <fullName evidence="1">Uncharacterized protein</fullName>
    </submittedName>
</protein>
<keyword evidence="2" id="KW-1185">Reference proteome</keyword>
<proteinExistence type="predicted"/>
<gene>
    <name evidence="1" type="ORF">ONB1V03_LOCUS18287</name>
</gene>
<evidence type="ECO:0000313" key="1">
    <source>
        <dbReference type="EMBL" id="CAD7661727.1"/>
    </source>
</evidence>
<name>A0A7R9MLT5_9ACAR</name>
<feature type="non-terminal residue" evidence="1">
    <location>
        <position position="1"/>
    </location>
</feature>
<dbReference type="AlphaFoldDB" id="A0A7R9MLT5"/>
<dbReference type="Proteomes" id="UP000728032">
    <property type="component" value="Unassembled WGS sequence"/>
</dbReference>
<reference evidence="1" key="1">
    <citation type="submission" date="2020-11" db="EMBL/GenBank/DDBJ databases">
        <authorList>
            <person name="Tran Van P."/>
        </authorList>
    </citation>
    <scope>NUCLEOTIDE SEQUENCE</scope>
</reference>
<dbReference type="EMBL" id="OC939624">
    <property type="protein sequence ID" value="CAD7661727.1"/>
    <property type="molecule type" value="Genomic_DNA"/>
</dbReference>
<sequence length="116" mass="13216">VTAAEPEAPVWSGCVGDSGDLPPQQLHNYLHYECDSLKVISFTIMSEWDRGTGITALAHYIKRERKLKDQGIDWYATDQKGDTNRIDTIGQGSLWRTISAFIRLTVQAFKKHRCQY</sequence>